<reference evidence="2" key="2">
    <citation type="journal article" date="2021" name="PeerJ">
        <title>Extensive microbial diversity within the chicken gut microbiome revealed by metagenomics and culture.</title>
        <authorList>
            <person name="Gilroy R."/>
            <person name="Ravi A."/>
            <person name="Getino M."/>
            <person name="Pursley I."/>
            <person name="Horton D.L."/>
            <person name="Alikhan N.F."/>
            <person name="Baker D."/>
            <person name="Gharbi K."/>
            <person name="Hall N."/>
            <person name="Watson M."/>
            <person name="Adriaenssens E.M."/>
            <person name="Foster-Nyarko E."/>
            <person name="Jarju S."/>
            <person name="Secka A."/>
            <person name="Antonio M."/>
            <person name="Oren A."/>
            <person name="Chaudhuri R.R."/>
            <person name="La Ragione R."/>
            <person name="Hildebrand F."/>
            <person name="Pallen M.J."/>
        </authorList>
    </citation>
    <scope>NUCLEOTIDE SEQUENCE</scope>
    <source>
        <strain evidence="2">ChiSjej4B22-8148</strain>
    </source>
</reference>
<dbReference type="Proteomes" id="UP000886757">
    <property type="component" value="Unassembled WGS sequence"/>
</dbReference>
<evidence type="ECO:0000313" key="2">
    <source>
        <dbReference type="EMBL" id="HIR12318.1"/>
    </source>
</evidence>
<organism evidence="2 3">
    <name type="scientific">Candidatus Choladousia intestinavium</name>
    <dbReference type="NCBI Taxonomy" id="2840727"/>
    <lineage>
        <taxon>Bacteria</taxon>
        <taxon>Bacillati</taxon>
        <taxon>Bacillota</taxon>
        <taxon>Clostridia</taxon>
        <taxon>Lachnospirales</taxon>
        <taxon>Lachnospiraceae</taxon>
        <taxon>Lachnospiraceae incertae sedis</taxon>
        <taxon>Candidatus Choladousia</taxon>
    </lineage>
</organism>
<comment type="caution">
    <text evidence="2">The sequence shown here is derived from an EMBL/GenBank/DDBJ whole genome shotgun (WGS) entry which is preliminary data.</text>
</comment>
<accession>A0A9D1A989</accession>
<feature type="domain" description="DUF3786" evidence="1">
    <location>
        <begin position="31"/>
        <end position="202"/>
    </location>
</feature>
<proteinExistence type="predicted"/>
<name>A0A9D1A989_9FIRM</name>
<dbReference type="EMBL" id="DVGK01000002">
    <property type="protein sequence ID" value="HIR12318.1"/>
    <property type="molecule type" value="Genomic_DNA"/>
</dbReference>
<protein>
    <submittedName>
        <fullName evidence="2">DUF3786 domain-containing protein</fullName>
    </submittedName>
</protein>
<evidence type="ECO:0000259" key="1">
    <source>
        <dbReference type="Pfam" id="PF12654"/>
    </source>
</evidence>
<reference evidence="2" key="1">
    <citation type="submission" date="2020-10" db="EMBL/GenBank/DDBJ databases">
        <authorList>
            <person name="Gilroy R."/>
        </authorList>
    </citation>
    <scope>NUCLEOTIDE SEQUENCE</scope>
    <source>
        <strain evidence="2">ChiSjej4B22-8148</strain>
    </source>
</reference>
<dbReference type="InterPro" id="IPR024264">
    <property type="entry name" value="DUF3786"/>
</dbReference>
<dbReference type="AlphaFoldDB" id="A0A9D1A989"/>
<dbReference type="Pfam" id="PF12654">
    <property type="entry name" value="DUF3786"/>
    <property type="match status" value="1"/>
</dbReference>
<gene>
    <name evidence="2" type="ORF">IAB31_00130</name>
</gene>
<sequence length="218" mass="25625">MRNNFTSEAKSNYEIMRDQMQARFLKYSQERMIEKFHLEHDETYLYIKFTGRLYRINRGTGKTEWSEDGFQKCTGAGYNEAMSIFDVLCESKEDCRLSGSFCSLNQLRGTVQASNPGRGMFSRETAWFDGRTEELSHACESLGGEKEKVGDVSFCLYPFEFLPMILQFWNSDEEFPANLKIMWDENILDFVHYETTFFMVSHMLCRIKEIMEKEEGSF</sequence>
<evidence type="ECO:0000313" key="3">
    <source>
        <dbReference type="Proteomes" id="UP000886757"/>
    </source>
</evidence>